<keyword evidence="2" id="KW-1185">Reference proteome</keyword>
<accession>A0A6G1JSS1</accession>
<evidence type="ECO:0000313" key="1">
    <source>
        <dbReference type="EMBL" id="KAF2703654.1"/>
    </source>
</evidence>
<evidence type="ECO:0000313" key="2">
    <source>
        <dbReference type="Proteomes" id="UP000799428"/>
    </source>
</evidence>
<dbReference type="EMBL" id="MU005786">
    <property type="protein sequence ID" value="KAF2703654.1"/>
    <property type="molecule type" value="Genomic_DNA"/>
</dbReference>
<dbReference type="AlphaFoldDB" id="A0A6G1JSS1"/>
<protein>
    <submittedName>
        <fullName evidence="1">Uncharacterized protein</fullName>
    </submittedName>
</protein>
<gene>
    <name evidence="1" type="ORF">K504DRAFT_175011</name>
</gene>
<name>A0A6G1JSS1_9PLEO</name>
<proteinExistence type="predicted"/>
<sequence length="79" mass="8805">MDVCSSKLRSEPSPLGTAYLHKHRLTDFPLVLCHLSAFGFVCLSMESLSLQSFLPRQIHTQKTCEACEGSPDPAYPSRH</sequence>
<reference evidence="1" key="1">
    <citation type="journal article" date="2020" name="Stud. Mycol.">
        <title>101 Dothideomycetes genomes: a test case for predicting lifestyles and emergence of pathogens.</title>
        <authorList>
            <person name="Haridas S."/>
            <person name="Albert R."/>
            <person name="Binder M."/>
            <person name="Bloem J."/>
            <person name="Labutti K."/>
            <person name="Salamov A."/>
            <person name="Andreopoulos B."/>
            <person name="Baker S."/>
            <person name="Barry K."/>
            <person name="Bills G."/>
            <person name="Bluhm B."/>
            <person name="Cannon C."/>
            <person name="Castanera R."/>
            <person name="Culley D."/>
            <person name="Daum C."/>
            <person name="Ezra D."/>
            <person name="Gonzalez J."/>
            <person name="Henrissat B."/>
            <person name="Kuo A."/>
            <person name="Liang C."/>
            <person name="Lipzen A."/>
            <person name="Lutzoni F."/>
            <person name="Magnuson J."/>
            <person name="Mondo S."/>
            <person name="Nolan M."/>
            <person name="Ohm R."/>
            <person name="Pangilinan J."/>
            <person name="Park H.-J."/>
            <person name="Ramirez L."/>
            <person name="Alfaro M."/>
            <person name="Sun H."/>
            <person name="Tritt A."/>
            <person name="Yoshinaga Y."/>
            <person name="Zwiers L.-H."/>
            <person name="Turgeon B."/>
            <person name="Goodwin S."/>
            <person name="Spatafora J."/>
            <person name="Crous P."/>
            <person name="Grigoriev I."/>
        </authorList>
    </citation>
    <scope>NUCLEOTIDE SEQUENCE</scope>
    <source>
        <strain evidence="1">CBS 279.74</strain>
    </source>
</reference>
<dbReference type="Proteomes" id="UP000799428">
    <property type="component" value="Unassembled WGS sequence"/>
</dbReference>
<organism evidence="1 2">
    <name type="scientific">Pleomassaria siparia CBS 279.74</name>
    <dbReference type="NCBI Taxonomy" id="1314801"/>
    <lineage>
        <taxon>Eukaryota</taxon>
        <taxon>Fungi</taxon>
        <taxon>Dikarya</taxon>
        <taxon>Ascomycota</taxon>
        <taxon>Pezizomycotina</taxon>
        <taxon>Dothideomycetes</taxon>
        <taxon>Pleosporomycetidae</taxon>
        <taxon>Pleosporales</taxon>
        <taxon>Pleomassariaceae</taxon>
        <taxon>Pleomassaria</taxon>
    </lineage>
</organism>